<proteinExistence type="inferred from homology"/>
<dbReference type="Pfam" id="PF00005">
    <property type="entry name" value="ABC_tran"/>
    <property type="match status" value="1"/>
</dbReference>
<dbReference type="InterPro" id="IPR003593">
    <property type="entry name" value="AAA+_ATPase"/>
</dbReference>
<evidence type="ECO:0000313" key="7">
    <source>
        <dbReference type="EMBL" id="GHO92787.1"/>
    </source>
</evidence>
<dbReference type="InterPro" id="IPR005895">
    <property type="entry name" value="ABC_transptr_haem_export_CcmA"/>
</dbReference>
<keyword evidence="2" id="KW-0813">Transport</keyword>
<accession>A0A8J3IK63</accession>
<evidence type="ECO:0000256" key="4">
    <source>
        <dbReference type="ARBA" id="ARBA00022748"/>
    </source>
</evidence>
<dbReference type="Gene3D" id="3.40.50.300">
    <property type="entry name" value="P-loop containing nucleotide triphosphate hydrolases"/>
    <property type="match status" value="1"/>
</dbReference>
<dbReference type="Proteomes" id="UP000597444">
    <property type="component" value="Unassembled WGS sequence"/>
</dbReference>
<dbReference type="SMART" id="SM00382">
    <property type="entry name" value="AAA"/>
    <property type="match status" value="1"/>
</dbReference>
<dbReference type="AlphaFoldDB" id="A0A8J3IK63"/>
<evidence type="ECO:0000256" key="3">
    <source>
        <dbReference type="ARBA" id="ARBA00022741"/>
    </source>
</evidence>
<dbReference type="PROSITE" id="PS50893">
    <property type="entry name" value="ABC_TRANSPORTER_2"/>
    <property type="match status" value="1"/>
</dbReference>
<dbReference type="GO" id="GO:0005524">
    <property type="term" value="F:ATP binding"/>
    <property type="evidence" value="ECO:0007669"/>
    <property type="project" value="UniProtKB-KW"/>
</dbReference>
<sequence length="259" mass="28691">MSGRSSVEEARPAMPVDDMSLVATTQILAVEVRGLKKSYGLKPILRGIDFALQQGQQMALLGANGAGKTTILRILAGLSRPSAGTIHVTGIDLLRDAQHVRQHVGLVAHQPYLYEELTVVENLLFFARMYAVARAQERVQELVERLGLEKRARERVGSLSRGQVQRLAWARALVHDPHLLLLDEPDTGLDQEGQRIINDLLSEHRTRGGSVIFTTHQLEQALALSDSIVMLRHGRIAYRQDSAALTIQELQEAYGEAVR</sequence>
<dbReference type="GO" id="GO:0016887">
    <property type="term" value="F:ATP hydrolysis activity"/>
    <property type="evidence" value="ECO:0007669"/>
    <property type="project" value="InterPro"/>
</dbReference>
<dbReference type="PANTHER" id="PTHR42711:SF5">
    <property type="entry name" value="ABC TRANSPORTER ATP-BINDING PROTEIN NATA"/>
    <property type="match status" value="1"/>
</dbReference>
<dbReference type="GO" id="GO:0017004">
    <property type="term" value="P:cytochrome complex assembly"/>
    <property type="evidence" value="ECO:0007669"/>
    <property type="project" value="UniProtKB-KW"/>
</dbReference>
<name>A0A8J3IK63_9CHLR</name>
<dbReference type="InterPro" id="IPR027417">
    <property type="entry name" value="P-loop_NTPase"/>
</dbReference>
<comment type="similarity">
    <text evidence="1">Belongs to the ABC transporter superfamily.</text>
</comment>
<dbReference type="EMBL" id="BNJK01000001">
    <property type="protein sequence ID" value="GHO92787.1"/>
    <property type="molecule type" value="Genomic_DNA"/>
</dbReference>
<dbReference type="InterPro" id="IPR050763">
    <property type="entry name" value="ABC_transporter_ATP-binding"/>
</dbReference>
<dbReference type="NCBIfam" id="TIGR01189">
    <property type="entry name" value="ccmA"/>
    <property type="match status" value="1"/>
</dbReference>
<dbReference type="RefSeq" id="WP_236064894.1">
    <property type="nucleotide sequence ID" value="NZ_BNJK01000001.1"/>
</dbReference>
<dbReference type="InterPro" id="IPR003439">
    <property type="entry name" value="ABC_transporter-like_ATP-bd"/>
</dbReference>
<evidence type="ECO:0000256" key="5">
    <source>
        <dbReference type="ARBA" id="ARBA00022840"/>
    </source>
</evidence>
<reference evidence="7" key="1">
    <citation type="submission" date="2020-10" db="EMBL/GenBank/DDBJ databases">
        <title>Taxonomic study of unclassified bacteria belonging to the class Ktedonobacteria.</title>
        <authorList>
            <person name="Yabe S."/>
            <person name="Wang C.M."/>
            <person name="Zheng Y."/>
            <person name="Sakai Y."/>
            <person name="Cavaletti L."/>
            <person name="Monciardini P."/>
            <person name="Donadio S."/>
        </authorList>
    </citation>
    <scope>NUCLEOTIDE SEQUENCE</scope>
    <source>
        <strain evidence="7">ID150040</strain>
    </source>
</reference>
<dbReference type="SUPFAM" id="SSF52540">
    <property type="entry name" value="P-loop containing nucleoside triphosphate hydrolases"/>
    <property type="match status" value="1"/>
</dbReference>
<dbReference type="GO" id="GO:0022857">
    <property type="term" value="F:transmembrane transporter activity"/>
    <property type="evidence" value="ECO:0007669"/>
    <property type="project" value="InterPro"/>
</dbReference>
<comment type="caution">
    <text evidence="7">The sequence shown here is derived from an EMBL/GenBank/DDBJ whole genome shotgun (WGS) entry which is preliminary data.</text>
</comment>
<evidence type="ECO:0000256" key="1">
    <source>
        <dbReference type="ARBA" id="ARBA00005417"/>
    </source>
</evidence>
<gene>
    <name evidence="7" type="ORF">KSF_028350</name>
</gene>
<keyword evidence="5 7" id="KW-0067">ATP-binding</keyword>
<evidence type="ECO:0000256" key="2">
    <source>
        <dbReference type="ARBA" id="ARBA00022448"/>
    </source>
</evidence>
<dbReference type="CDD" id="cd03230">
    <property type="entry name" value="ABC_DR_subfamily_A"/>
    <property type="match status" value="1"/>
</dbReference>
<keyword evidence="3" id="KW-0547">Nucleotide-binding</keyword>
<evidence type="ECO:0000313" key="8">
    <source>
        <dbReference type="Proteomes" id="UP000597444"/>
    </source>
</evidence>
<organism evidence="7 8">
    <name type="scientific">Reticulibacter mediterranei</name>
    <dbReference type="NCBI Taxonomy" id="2778369"/>
    <lineage>
        <taxon>Bacteria</taxon>
        <taxon>Bacillati</taxon>
        <taxon>Chloroflexota</taxon>
        <taxon>Ktedonobacteria</taxon>
        <taxon>Ktedonobacterales</taxon>
        <taxon>Reticulibacteraceae</taxon>
        <taxon>Reticulibacter</taxon>
    </lineage>
</organism>
<keyword evidence="8" id="KW-1185">Reference proteome</keyword>
<dbReference type="PANTHER" id="PTHR42711">
    <property type="entry name" value="ABC TRANSPORTER ATP-BINDING PROTEIN"/>
    <property type="match status" value="1"/>
</dbReference>
<keyword evidence="4" id="KW-0201">Cytochrome c-type biogenesis</keyword>
<evidence type="ECO:0000259" key="6">
    <source>
        <dbReference type="PROSITE" id="PS50893"/>
    </source>
</evidence>
<protein>
    <submittedName>
        <fullName evidence="7">ABC transporter ATP-binding protein</fullName>
    </submittedName>
</protein>
<feature type="domain" description="ABC transporter" evidence="6">
    <location>
        <begin position="30"/>
        <end position="258"/>
    </location>
</feature>